<dbReference type="Gene3D" id="1.10.132.10">
    <property type="match status" value="1"/>
</dbReference>
<feature type="active site" description="O-(3'-phospho-DNA)-tyrosine intermediate" evidence="6">
    <location>
        <position position="640"/>
    </location>
</feature>
<evidence type="ECO:0000313" key="12">
    <source>
        <dbReference type="Proteomes" id="UP000728185"/>
    </source>
</evidence>
<dbReference type="AlphaFoldDB" id="A0A8E0S3Q1"/>
<comment type="caution">
    <text evidence="11">The sequence shown here is derived from an EMBL/GenBank/DDBJ whole genome shotgun (WGS) entry which is preliminary data.</text>
</comment>
<dbReference type="PROSITE" id="PS52038">
    <property type="entry name" value="TOPO_IB_2"/>
    <property type="match status" value="1"/>
</dbReference>
<evidence type="ECO:0000313" key="11">
    <source>
        <dbReference type="EMBL" id="KAA0200075.1"/>
    </source>
</evidence>
<keyword evidence="8" id="KW-0175">Coiled coil</keyword>
<feature type="coiled-coil region" evidence="8">
    <location>
        <begin position="228"/>
        <end position="255"/>
    </location>
</feature>
<organism evidence="11 12">
    <name type="scientific">Fasciolopsis buskii</name>
    <dbReference type="NCBI Taxonomy" id="27845"/>
    <lineage>
        <taxon>Eukaryota</taxon>
        <taxon>Metazoa</taxon>
        <taxon>Spiralia</taxon>
        <taxon>Lophotrochozoa</taxon>
        <taxon>Platyhelminthes</taxon>
        <taxon>Trematoda</taxon>
        <taxon>Digenea</taxon>
        <taxon>Plagiorchiida</taxon>
        <taxon>Echinostomata</taxon>
        <taxon>Echinostomatoidea</taxon>
        <taxon>Fasciolidae</taxon>
        <taxon>Fasciolopsis</taxon>
    </lineage>
</organism>
<dbReference type="InterPro" id="IPR013034">
    <property type="entry name" value="DNA_topo_DNA_db_N_dom1"/>
</dbReference>
<reference evidence="11" key="1">
    <citation type="submission" date="2019-05" db="EMBL/GenBank/DDBJ databases">
        <title>Annotation for the trematode Fasciolopsis buski.</title>
        <authorList>
            <person name="Choi Y.-J."/>
        </authorList>
    </citation>
    <scope>NUCLEOTIDE SEQUENCE</scope>
    <source>
        <strain evidence="11">HT</strain>
        <tissue evidence="11">Whole worm</tissue>
    </source>
</reference>
<dbReference type="Pfam" id="PF02919">
    <property type="entry name" value="Topoisom_I_N"/>
    <property type="match status" value="1"/>
</dbReference>
<dbReference type="FunFam" id="1.10.132.10:FF:000001">
    <property type="entry name" value="DNA topoisomerase I"/>
    <property type="match status" value="1"/>
</dbReference>
<dbReference type="SMART" id="SM00435">
    <property type="entry name" value="TOPEUc"/>
    <property type="match status" value="1"/>
</dbReference>
<dbReference type="FunFam" id="3.90.15.10:FF:000001">
    <property type="entry name" value="DNA topoisomerase I"/>
    <property type="match status" value="1"/>
</dbReference>
<dbReference type="EC" id="5.6.2.1" evidence="7"/>
<accession>A0A8E0S3Q1</accession>
<dbReference type="CDD" id="cd00659">
    <property type="entry name" value="Topo_IB_C"/>
    <property type="match status" value="1"/>
</dbReference>
<evidence type="ECO:0000256" key="4">
    <source>
        <dbReference type="ARBA" id="ARBA00023125"/>
    </source>
</evidence>
<dbReference type="SUPFAM" id="SSF56349">
    <property type="entry name" value="DNA breaking-rejoining enzymes"/>
    <property type="match status" value="1"/>
</dbReference>
<dbReference type="PRINTS" id="PR00416">
    <property type="entry name" value="EUTPISMRASEI"/>
</dbReference>
<dbReference type="InterPro" id="IPR001631">
    <property type="entry name" value="TopoI"/>
</dbReference>
<dbReference type="FunFam" id="1.10.10.41:FF:000001">
    <property type="entry name" value="DNA topoisomerase I"/>
    <property type="match status" value="1"/>
</dbReference>
<dbReference type="InterPro" id="IPR051062">
    <property type="entry name" value="Topoisomerase_IB"/>
</dbReference>
<keyword evidence="4 6" id="KW-0238">DNA-binding</keyword>
<dbReference type="InterPro" id="IPR011010">
    <property type="entry name" value="DNA_brk_join_enz"/>
</dbReference>
<dbReference type="InterPro" id="IPR014711">
    <property type="entry name" value="TopoI_cat_a-hlx-sub_euk"/>
</dbReference>
<dbReference type="OrthoDB" id="47179at2759"/>
<evidence type="ECO:0000256" key="2">
    <source>
        <dbReference type="ARBA" id="ARBA00006645"/>
    </source>
</evidence>
<keyword evidence="5 6" id="KW-0413">Isomerase</keyword>
<dbReference type="Pfam" id="PF01028">
    <property type="entry name" value="Topoisom_I"/>
    <property type="match status" value="1"/>
</dbReference>
<dbReference type="Gene3D" id="1.10.10.41">
    <property type="entry name" value="Yeast DNA topoisomerase - domain 1"/>
    <property type="match status" value="1"/>
</dbReference>
<dbReference type="PANTHER" id="PTHR10290:SF3">
    <property type="entry name" value="DNA TOPOISOMERASE 1"/>
    <property type="match status" value="1"/>
</dbReference>
<evidence type="ECO:0000256" key="9">
    <source>
        <dbReference type="SAM" id="MobiDB-lite"/>
    </source>
</evidence>
<dbReference type="InterPro" id="IPR008336">
    <property type="entry name" value="TopoI_DNA-bd_euk"/>
</dbReference>
<dbReference type="InterPro" id="IPR013500">
    <property type="entry name" value="TopoI_cat_euk"/>
</dbReference>
<dbReference type="InterPro" id="IPR013030">
    <property type="entry name" value="DNA_topo_DNA_db_N_dom2"/>
</dbReference>
<evidence type="ECO:0000256" key="5">
    <source>
        <dbReference type="ARBA" id="ARBA00023235"/>
    </source>
</evidence>
<dbReference type="FunFam" id="2.170.11.10:FF:000002">
    <property type="entry name" value="DNA topoisomerase I"/>
    <property type="match status" value="1"/>
</dbReference>
<dbReference type="InterPro" id="IPR014727">
    <property type="entry name" value="TopoI_cat_a/b-sub_euk"/>
</dbReference>
<comment type="catalytic activity">
    <reaction evidence="1 6 7">
        <text>ATP-independent breakage of single-stranded DNA, followed by passage and rejoining.</text>
        <dbReference type="EC" id="5.6.2.1"/>
    </reaction>
</comment>
<keyword evidence="3 6" id="KW-0799">Topoisomerase</keyword>
<feature type="region of interest" description="Disordered" evidence="9">
    <location>
        <begin position="1"/>
        <end position="115"/>
    </location>
</feature>
<evidence type="ECO:0000256" key="7">
    <source>
        <dbReference type="RuleBase" id="RU365101"/>
    </source>
</evidence>
<dbReference type="PROSITE" id="PS00176">
    <property type="entry name" value="TOPO_IB_1"/>
    <property type="match status" value="1"/>
</dbReference>
<feature type="compositionally biased region" description="Acidic residues" evidence="9">
    <location>
        <begin position="699"/>
        <end position="710"/>
    </location>
</feature>
<evidence type="ECO:0000256" key="6">
    <source>
        <dbReference type="PROSITE-ProRule" id="PRU01382"/>
    </source>
</evidence>
<dbReference type="InterPro" id="IPR013499">
    <property type="entry name" value="TopoI_euk"/>
</dbReference>
<dbReference type="GO" id="GO:0003917">
    <property type="term" value="F:DNA topoisomerase type I (single strand cut, ATP-independent) activity"/>
    <property type="evidence" value="ECO:0007669"/>
    <property type="project" value="UniProtKB-UniRule"/>
</dbReference>
<dbReference type="CDD" id="cd03488">
    <property type="entry name" value="Topoisomer_IB_N_htopoI_like"/>
    <property type="match status" value="1"/>
</dbReference>
<dbReference type="Pfam" id="PF14370">
    <property type="entry name" value="Topo_C_assoc"/>
    <property type="match status" value="1"/>
</dbReference>
<dbReference type="GO" id="GO:0003677">
    <property type="term" value="F:DNA binding"/>
    <property type="evidence" value="ECO:0007669"/>
    <property type="project" value="UniProtKB-UniRule"/>
</dbReference>
<dbReference type="InterPro" id="IPR036202">
    <property type="entry name" value="TopoI_DNA-bd_euk_N_sf"/>
</dbReference>
<dbReference type="PANTHER" id="PTHR10290">
    <property type="entry name" value="DNA TOPOISOMERASE I"/>
    <property type="match status" value="1"/>
</dbReference>
<evidence type="ECO:0000259" key="10">
    <source>
        <dbReference type="SMART" id="SM00435"/>
    </source>
</evidence>
<feature type="region of interest" description="Disordered" evidence="9">
    <location>
        <begin position="687"/>
        <end position="710"/>
    </location>
</feature>
<dbReference type="GO" id="GO:0007059">
    <property type="term" value="P:chromosome segregation"/>
    <property type="evidence" value="ECO:0007669"/>
    <property type="project" value="TreeGrafter"/>
</dbReference>
<dbReference type="GO" id="GO:0005730">
    <property type="term" value="C:nucleolus"/>
    <property type="evidence" value="ECO:0007669"/>
    <property type="project" value="TreeGrafter"/>
</dbReference>
<dbReference type="Gene3D" id="3.90.15.10">
    <property type="entry name" value="Topoisomerase I, Chain A, domain 3"/>
    <property type="match status" value="1"/>
</dbReference>
<dbReference type="GO" id="GO:0005694">
    <property type="term" value="C:chromosome"/>
    <property type="evidence" value="ECO:0007669"/>
    <property type="project" value="InterPro"/>
</dbReference>
<sequence length="710" mass="82914">MTGVLNNVSAVGNGAHSASIKSDSDEDIPLAQKLKQSRSRYSSSDEDDDIPLSAKMMRLSKKPKLESPDRRHSSDTKSHGDTRKHKPDKIKVKKEPTTPSKPSNATSSKSSKQEKQEEEVWRWWEEIKADDGKKWTFLEHKGPVFAPPYERLPDTVRFFYDGKPLRLSDEAEEVAGFYARMLDHEYTTREVFNSNFFKDWRKVMTDDERATIKTLSKCDFKEMHAHFLQLTEERKNRTKEEKQKIKEANLALQNEYGYCILDGHRQRIGNFRIEPPGLFRGRGNHPKIGMLKQRTLPEDVVINCSKDSKIPEPPPGHKWKEVRHDNSVTWLACWTENIRNNFKYIMLNPSSRLKGEKDWKKYETARALHKIIDRIRADYRADFKHKEMRIRQRAVALYFIDKLALRAGNEKDEDEADTVGCCSLRYEHIKLHEELDGKPFVVEFDFLGKDSIRYQNAVSVPKRVFKNIKLFLKNKKENDDLFDRLNTTVLNQYLRELMEGLTAKVFRTYNASRTLEEQLELITDPNDTVQAKLLAYNRANRAVAVLCNHQRTVPKSFAKTMENLQKKIDAKRDQINEITSEAKQIKADYKRHKQVAKKVAYEKLKKRLSVAKEQLTKLQLQATDRDENKEIALSTSKLNYLDPRITVAWCKKYNVPIEKVFNRTQREKFQWAIDMATDTYKFLDRDSDRSTNQLKAEESGDEGDMMDDED</sequence>
<name>A0A8E0S3Q1_9TREM</name>
<dbReference type="Proteomes" id="UP000728185">
    <property type="component" value="Unassembled WGS sequence"/>
</dbReference>
<protein>
    <recommendedName>
        <fullName evidence="7">DNA topoisomerase I</fullName>
        <ecNumber evidence="7">5.6.2.1</ecNumber>
    </recommendedName>
    <alternativeName>
        <fullName evidence="7">DNA topoisomerase 1</fullName>
    </alternativeName>
</protein>
<dbReference type="EMBL" id="LUCM01000751">
    <property type="protein sequence ID" value="KAA0200075.1"/>
    <property type="molecule type" value="Genomic_DNA"/>
</dbReference>
<feature type="coiled-coil region" evidence="8">
    <location>
        <begin position="561"/>
        <end position="621"/>
    </location>
</feature>
<dbReference type="SUPFAM" id="SSF46596">
    <property type="entry name" value="Eukaryotic DNA topoisomerase I, dispensable insert domain"/>
    <property type="match status" value="1"/>
</dbReference>
<dbReference type="SUPFAM" id="SSF56741">
    <property type="entry name" value="Eukaryotic DNA topoisomerase I, N-terminal DNA-binding fragment"/>
    <property type="match status" value="1"/>
</dbReference>
<dbReference type="GO" id="GO:0006265">
    <property type="term" value="P:DNA topological change"/>
    <property type="evidence" value="ECO:0007669"/>
    <property type="project" value="UniProtKB-UniRule"/>
</dbReference>
<comment type="function">
    <text evidence="7">Releases the supercoiling and torsional tension of DNA introduced during the DNA replication and transcription by transiently cleaving and rejoining one strand of the DNA duplex. Introduces a single-strand break via transesterification at the specific target site 5'-[CT]CCTTp site in duplex DNA. The scissile phosphodiester is attacked by the catalytic tyrosine of the enzyme, resulting in the formation of a DNA-(3'-phosphotyrosyl)-enzyme intermediate and the expulsion of a 5'-OH DNA strand. The free DNA strand then undergoes passage around the unbroken strand thus removing DNA supercoils. Finally, in the religation step, the DNA 5'-OH attacks the covalent intermediate to expel the active-site tyrosine and restore the DNA phosphodiester backbone.</text>
</comment>
<dbReference type="InterPro" id="IPR025834">
    <property type="entry name" value="TopoI_C_dom"/>
</dbReference>
<evidence type="ECO:0000256" key="1">
    <source>
        <dbReference type="ARBA" id="ARBA00000213"/>
    </source>
</evidence>
<evidence type="ECO:0000256" key="8">
    <source>
        <dbReference type="SAM" id="Coils"/>
    </source>
</evidence>
<keyword evidence="12" id="KW-1185">Reference proteome</keyword>
<feature type="compositionally biased region" description="Basic and acidic residues" evidence="9">
    <location>
        <begin position="63"/>
        <end position="81"/>
    </location>
</feature>
<gene>
    <name evidence="11" type="ORF">FBUS_09295</name>
</gene>
<feature type="compositionally biased region" description="Polar residues" evidence="9">
    <location>
        <begin position="1"/>
        <end position="10"/>
    </location>
</feature>
<dbReference type="InterPro" id="IPR018521">
    <property type="entry name" value="TopoIB_AS"/>
</dbReference>
<comment type="similarity">
    <text evidence="2 6 7">Belongs to the type IB topoisomerase family.</text>
</comment>
<proteinExistence type="inferred from homology"/>
<feature type="domain" description="DNA topoisomerase I eukaryotic-type" evidence="10">
    <location>
        <begin position="278"/>
        <end position="654"/>
    </location>
</feature>
<dbReference type="InterPro" id="IPR048045">
    <property type="entry name" value="Topoisomer_I_DNA-bd"/>
</dbReference>
<dbReference type="Gene3D" id="2.170.11.10">
    <property type="entry name" value="DNA Topoisomerase I, domain 2"/>
    <property type="match status" value="1"/>
</dbReference>
<dbReference type="GO" id="GO:0006260">
    <property type="term" value="P:DNA replication"/>
    <property type="evidence" value="ECO:0007669"/>
    <property type="project" value="TreeGrafter"/>
</dbReference>
<evidence type="ECO:0000256" key="3">
    <source>
        <dbReference type="ARBA" id="ARBA00023029"/>
    </source>
</evidence>
<feature type="compositionally biased region" description="Low complexity" evidence="9">
    <location>
        <begin position="97"/>
        <end position="110"/>
    </location>
</feature>